<dbReference type="SMART" id="SM00422">
    <property type="entry name" value="HTH_MERR"/>
    <property type="match status" value="1"/>
</dbReference>
<dbReference type="Proteomes" id="UP001314903">
    <property type="component" value="Unassembled WGS sequence"/>
</dbReference>
<dbReference type="Gene3D" id="3.20.80.10">
    <property type="entry name" value="Regulatory factor, effector binding domain"/>
    <property type="match status" value="1"/>
</dbReference>
<evidence type="ECO:0000256" key="1">
    <source>
        <dbReference type="ARBA" id="ARBA00022491"/>
    </source>
</evidence>
<protein>
    <submittedName>
        <fullName evidence="7">DNA-binding transcriptional MerR regulator</fullName>
    </submittedName>
</protein>
<feature type="coiled-coil region" evidence="5">
    <location>
        <begin position="83"/>
        <end position="117"/>
    </location>
</feature>
<dbReference type="Pfam" id="PF13411">
    <property type="entry name" value="MerR_1"/>
    <property type="match status" value="1"/>
</dbReference>
<dbReference type="InterPro" id="IPR009061">
    <property type="entry name" value="DNA-bd_dom_put_sf"/>
</dbReference>
<dbReference type="InterPro" id="IPR000551">
    <property type="entry name" value="MerR-type_HTH_dom"/>
</dbReference>
<feature type="domain" description="HTH merR-type" evidence="6">
    <location>
        <begin position="4"/>
        <end position="73"/>
    </location>
</feature>
<evidence type="ECO:0000313" key="7">
    <source>
        <dbReference type="EMBL" id="MBP2026681.1"/>
    </source>
</evidence>
<evidence type="ECO:0000256" key="3">
    <source>
        <dbReference type="ARBA" id="ARBA00023125"/>
    </source>
</evidence>
<evidence type="ECO:0000256" key="4">
    <source>
        <dbReference type="ARBA" id="ARBA00023163"/>
    </source>
</evidence>
<accession>A0ABS4KFX8</accession>
<keyword evidence="5" id="KW-0175">Coiled coil</keyword>
<proteinExistence type="predicted"/>
<keyword evidence="1" id="KW-0678">Repressor</keyword>
<evidence type="ECO:0000313" key="8">
    <source>
        <dbReference type="Proteomes" id="UP001314903"/>
    </source>
</evidence>
<sequence>MKDKFLIGEISKFFNISSDTLRYYEKIDLFKPDHDEYNHYRYYDIKSFLKLSRILFFKSLDISLEDIKEYMKHKNIGNLLSLLSKKEEEIDKKIKRLVNLQKKIQNKRELLESIDKEVGKITVKKIPERVGLFLDMSSEEKREEIVEAFKMNEKYLKFSSCLIEGQVYTSISKENMEKKIFNQFRYFIEILSFDENVVHRFKVVKENDYACITFVGPYREMQTNYEKLIKWIDVNGYKIIGDSIEKNIVDYDYSDSENEYISEIQIPIWKLP</sequence>
<dbReference type="InterPro" id="IPR029442">
    <property type="entry name" value="GyrI-like"/>
</dbReference>
<reference evidence="7 8" key="1">
    <citation type="submission" date="2021-03" db="EMBL/GenBank/DDBJ databases">
        <title>Genomic Encyclopedia of Type Strains, Phase IV (KMG-IV): sequencing the most valuable type-strain genomes for metagenomic binning, comparative biology and taxonomic classification.</title>
        <authorList>
            <person name="Goeker M."/>
        </authorList>
    </citation>
    <scope>NUCLEOTIDE SEQUENCE [LARGE SCALE GENOMIC DNA]</scope>
    <source>
        <strain evidence="7 8">DSM 27512</strain>
    </source>
</reference>
<dbReference type="InterPro" id="IPR047057">
    <property type="entry name" value="MerR_fam"/>
</dbReference>
<dbReference type="Gene3D" id="1.10.1660.10">
    <property type="match status" value="1"/>
</dbReference>
<dbReference type="SUPFAM" id="SSF55136">
    <property type="entry name" value="Probable bacterial effector-binding domain"/>
    <property type="match status" value="1"/>
</dbReference>
<dbReference type="RefSeq" id="WP_209658963.1">
    <property type="nucleotide sequence ID" value="NZ_JAGGLI010000003.1"/>
</dbReference>
<dbReference type="Pfam" id="PF06445">
    <property type="entry name" value="GyrI-like"/>
    <property type="match status" value="1"/>
</dbReference>
<dbReference type="InterPro" id="IPR011256">
    <property type="entry name" value="Reg_factor_effector_dom_sf"/>
</dbReference>
<gene>
    <name evidence="7" type="ORF">J2Z35_000470</name>
</gene>
<keyword evidence="8" id="KW-1185">Reference proteome</keyword>
<evidence type="ECO:0000256" key="5">
    <source>
        <dbReference type="SAM" id="Coils"/>
    </source>
</evidence>
<keyword evidence="2" id="KW-0805">Transcription regulation</keyword>
<dbReference type="EMBL" id="JAGGLI010000003">
    <property type="protein sequence ID" value="MBP2026681.1"/>
    <property type="molecule type" value="Genomic_DNA"/>
</dbReference>
<organism evidence="7 8">
    <name type="scientific">Acetoanaerobium pronyense</name>
    <dbReference type="NCBI Taxonomy" id="1482736"/>
    <lineage>
        <taxon>Bacteria</taxon>
        <taxon>Bacillati</taxon>
        <taxon>Bacillota</taxon>
        <taxon>Clostridia</taxon>
        <taxon>Peptostreptococcales</taxon>
        <taxon>Filifactoraceae</taxon>
        <taxon>Acetoanaerobium</taxon>
    </lineage>
</organism>
<evidence type="ECO:0000259" key="6">
    <source>
        <dbReference type="PROSITE" id="PS50937"/>
    </source>
</evidence>
<dbReference type="GO" id="GO:0003677">
    <property type="term" value="F:DNA binding"/>
    <property type="evidence" value="ECO:0007669"/>
    <property type="project" value="UniProtKB-KW"/>
</dbReference>
<dbReference type="SUPFAM" id="SSF46955">
    <property type="entry name" value="Putative DNA-binding domain"/>
    <property type="match status" value="1"/>
</dbReference>
<keyword evidence="3 7" id="KW-0238">DNA-binding</keyword>
<dbReference type="PANTHER" id="PTHR30204:SF69">
    <property type="entry name" value="MERR-FAMILY TRANSCRIPTIONAL REGULATOR"/>
    <property type="match status" value="1"/>
</dbReference>
<name>A0ABS4KFX8_9FIRM</name>
<evidence type="ECO:0000256" key="2">
    <source>
        <dbReference type="ARBA" id="ARBA00023015"/>
    </source>
</evidence>
<dbReference type="PANTHER" id="PTHR30204">
    <property type="entry name" value="REDOX-CYCLING DRUG-SENSING TRANSCRIPTIONAL ACTIVATOR SOXR"/>
    <property type="match status" value="1"/>
</dbReference>
<dbReference type="PROSITE" id="PS50937">
    <property type="entry name" value="HTH_MERR_2"/>
    <property type="match status" value="1"/>
</dbReference>
<comment type="caution">
    <text evidence="7">The sequence shown here is derived from an EMBL/GenBank/DDBJ whole genome shotgun (WGS) entry which is preliminary data.</text>
</comment>
<keyword evidence="4" id="KW-0804">Transcription</keyword>